<dbReference type="InterPro" id="IPR024036">
    <property type="entry name" value="tRNA-dHydroUridine_Synthase_C"/>
</dbReference>
<comment type="function">
    <text evidence="1 11">Catalyzes the synthesis of 5,6-dihydrouridine (D), a modified base found in the D-loop of most tRNAs, via the reduction of the C5-C6 double bond in target uridines.</text>
</comment>
<evidence type="ECO:0000256" key="5">
    <source>
        <dbReference type="ARBA" id="ARBA00022694"/>
    </source>
</evidence>
<evidence type="ECO:0000256" key="3">
    <source>
        <dbReference type="ARBA" id="ARBA00022630"/>
    </source>
</evidence>
<dbReference type="AlphaFoldDB" id="A0A5B9MG69"/>
<keyword evidence="5 11" id="KW-0819">tRNA processing</keyword>
<feature type="binding site" evidence="13">
    <location>
        <begin position="270"/>
        <end position="271"/>
    </location>
    <ligand>
        <name>FMN</name>
        <dbReference type="ChEBI" id="CHEBI:58210"/>
    </ligand>
</feature>
<dbReference type="InterPro" id="IPR001269">
    <property type="entry name" value="DUS_fam"/>
</dbReference>
<evidence type="ECO:0000259" key="15">
    <source>
        <dbReference type="Pfam" id="PF01207"/>
    </source>
</evidence>
<evidence type="ECO:0000256" key="8">
    <source>
        <dbReference type="ARBA" id="ARBA00023002"/>
    </source>
</evidence>
<dbReference type="PANTHER" id="PTHR45846">
    <property type="entry name" value="TRNA-DIHYDROURIDINE(47) SYNTHASE [NAD(P)(+)]-LIKE"/>
    <property type="match status" value="1"/>
</dbReference>
<feature type="binding site" evidence="13">
    <location>
        <position position="213"/>
    </location>
    <ligand>
        <name>FMN</name>
        <dbReference type="ChEBI" id="CHEBI:58210"/>
    </ligand>
</feature>
<dbReference type="EMBL" id="CP036264">
    <property type="protein sequence ID" value="QEF99020.1"/>
    <property type="molecule type" value="Genomic_DNA"/>
</dbReference>
<dbReference type="PANTHER" id="PTHR45846:SF1">
    <property type="entry name" value="TRNA-DIHYDROURIDINE(47) SYNTHASE [NAD(P)(+)]-LIKE"/>
    <property type="match status" value="1"/>
</dbReference>
<evidence type="ECO:0000256" key="14">
    <source>
        <dbReference type="SAM" id="MobiDB-lite"/>
    </source>
</evidence>
<accession>A0A5B9MG69</accession>
<comment type="catalytic activity">
    <reaction evidence="9">
        <text>a 5,6-dihydrouridine in tRNA + NADP(+) = a uridine in tRNA + NADPH + H(+)</text>
        <dbReference type="Rhea" id="RHEA:23624"/>
        <dbReference type="Rhea" id="RHEA-COMP:13339"/>
        <dbReference type="Rhea" id="RHEA-COMP:13887"/>
        <dbReference type="ChEBI" id="CHEBI:15378"/>
        <dbReference type="ChEBI" id="CHEBI:57783"/>
        <dbReference type="ChEBI" id="CHEBI:58349"/>
        <dbReference type="ChEBI" id="CHEBI:65315"/>
        <dbReference type="ChEBI" id="CHEBI:74443"/>
    </reaction>
</comment>
<dbReference type="GO" id="GO:0050660">
    <property type="term" value="F:flavin adenine dinucleotide binding"/>
    <property type="evidence" value="ECO:0007669"/>
    <property type="project" value="InterPro"/>
</dbReference>
<dbReference type="KEGG" id="smam:Mal15_30790"/>
<keyword evidence="13" id="KW-0547">Nucleotide-binding</keyword>
<feature type="domain" description="DUS-like FMN-binding" evidence="15">
    <location>
        <begin position="52"/>
        <end position="360"/>
    </location>
</feature>
<evidence type="ECO:0000256" key="7">
    <source>
        <dbReference type="ARBA" id="ARBA00022884"/>
    </source>
</evidence>
<evidence type="ECO:0000256" key="13">
    <source>
        <dbReference type="PIRSR" id="PIRSR006621-2"/>
    </source>
</evidence>
<dbReference type="EC" id="1.3.1.-" evidence="11"/>
<evidence type="ECO:0000256" key="9">
    <source>
        <dbReference type="ARBA" id="ARBA00048205"/>
    </source>
</evidence>
<feature type="binding site" evidence="13">
    <location>
        <position position="180"/>
    </location>
    <ligand>
        <name>FMN</name>
        <dbReference type="ChEBI" id="CHEBI:58210"/>
    </ligand>
</feature>
<evidence type="ECO:0000256" key="11">
    <source>
        <dbReference type="PIRNR" id="PIRNR006621"/>
    </source>
</evidence>
<comment type="cofactor">
    <cofactor evidence="11 13">
        <name>FMN</name>
        <dbReference type="ChEBI" id="CHEBI:58210"/>
    </cofactor>
</comment>
<name>A0A5B9MG69_9BACT</name>
<gene>
    <name evidence="16" type="primary">dus_1</name>
    <name evidence="16" type="ORF">Mal15_30790</name>
</gene>
<evidence type="ECO:0000256" key="12">
    <source>
        <dbReference type="PIRSR" id="PIRSR006621-1"/>
    </source>
</evidence>
<keyword evidence="4 11" id="KW-0288">FMN</keyword>
<organism evidence="16 17">
    <name type="scientific">Stieleria maiorica</name>
    <dbReference type="NCBI Taxonomy" id="2795974"/>
    <lineage>
        <taxon>Bacteria</taxon>
        <taxon>Pseudomonadati</taxon>
        <taxon>Planctomycetota</taxon>
        <taxon>Planctomycetia</taxon>
        <taxon>Pirellulales</taxon>
        <taxon>Pirellulaceae</taxon>
        <taxon>Stieleria</taxon>
    </lineage>
</organism>
<dbReference type="InterPro" id="IPR013785">
    <property type="entry name" value="Aldolase_TIM"/>
</dbReference>
<comment type="catalytic activity">
    <reaction evidence="10">
        <text>a 5,6-dihydrouridine in tRNA + NAD(+) = a uridine in tRNA + NADH + H(+)</text>
        <dbReference type="Rhea" id="RHEA:54452"/>
        <dbReference type="Rhea" id="RHEA-COMP:13339"/>
        <dbReference type="Rhea" id="RHEA-COMP:13887"/>
        <dbReference type="ChEBI" id="CHEBI:15378"/>
        <dbReference type="ChEBI" id="CHEBI:57540"/>
        <dbReference type="ChEBI" id="CHEBI:57945"/>
        <dbReference type="ChEBI" id="CHEBI:65315"/>
        <dbReference type="ChEBI" id="CHEBI:74443"/>
    </reaction>
</comment>
<dbReference type="Pfam" id="PF01207">
    <property type="entry name" value="Dus"/>
    <property type="match status" value="1"/>
</dbReference>
<dbReference type="CDD" id="cd02801">
    <property type="entry name" value="DUS_like_FMN"/>
    <property type="match status" value="1"/>
</dbReference>
<protein>
    <recommendedName>
        <fullName evidence="11">tRNA-dihydrouridine synthase</fullName>
        <ecNumber evidence="11">1.3.1.-</ecNumber>
    </recommendedName>
</protein>
<evidence type="ECO:0000256" key="1">
    <source>
        <dbReference type="ARBA" id="ARBA00002790"/>
    </source>
</evidence>
<evidence type="ECO:0000256" key="6">
    <source>
        <dbReference type="ARBA" id="ARBA00022857"/>
    </source>
</evidence>
<keyword evidence="3 11" id="KW-0285">Flavoprotein</keyword>
<keyword evidence="6" id="KW-0521">NADP</keyword>
<dbReference type="Gene3D" id="1.10.1200.80">
    <property type="entry name" value="Putative flavin oxidoreducatase, domain 2"/>
    <property type="match status" value="1"/>
</dbReference>
<dbReference type="SUPFAM" id="SSF51395">
    <property type="entry name" value="FMN-linked oxidoreductases"/>
    <property type="match status" value="1"/>
</dbReference>
<feature type="binding site" evidence="13">
    <location>
        <position position="109"/>
    </location>
    <ligand>
        <name>FMN</name>
        <dbReference type="ChEBI" id="CHEBI:58210"/>
    </ligand>
</feature>
<dbReference type="GO" id="GO:0000049">
    <property type="term" value="F:tRNA binding"/>
    <property type="evidence" value="ECO:0007669"/>
    <property type="project" value="UniProtKB-KW"/>
</dbReference>
<sequence>MTGPLGELNGGTLHATDRHVAPGDRAAATASPNRYRELKIGDVAIGFPVVQAALSGYSDLPMRVIARRHGASYSVCEVMLDQFLLALGKRQKTKHFLDIHPDEHPVGGQLMGAEPEQFSLGALKLVEAGFDIIDVNFGCPVKKVLGRCRGGFHLSQPEVAIEILQRTRDIVPPQIPVTVKMRRGIDDSAESRDAFFEILDGARDAGLAAATVHGRTVVQRYVGPSRWEFLRDVKSHVGGSMQILGSGDLFSAADCLRMIDQTGIDGVTVARGAIGNPWIFQQARALASGKPLPEPPTLFQQAAVMREHFALCEQTYGEARAPLLMRKFAIKYSQSHPQYETVRLSLVKLKTRADFEAALQLHYGNDGPGRMIPRDCHGSQEEK</sequence>
<dbReference type="InterPro" id="IPR035587">
    <property type="entry name" value="DUS-like_FMN-bd"/>
</dbReference>
<reference evidence="16 17" key="1">
    <citation type="submission" date="2019-02" db="EMBL/GenBank/DDBJ databases">
        <title>Planctomycetal bacteria perform biofilm scaping via a novel small molecule.</title>
        <authorList>
            <person name="Jeske O."/>
            <person name="Boedeker C."/>
            <person name="Wiegand S."/>
            <person name="Breitling P."/>
            <person name="Kallscheuer N."/>
            <person name="Jogler M."/>
            <person name="Rohde M."/>
            <person name="Petersen J."/>
            <person name="Medema M.H."/>
            <person name="Surup F."/>
            <person name="Jogler C."/>
        </authorList>
    </citation>
    <scope>NUCLEOTIDE SEQUENCE [LARGE SCALE GENOMIC DNA]</scope>
    <source>
        <strain evidence="16 17">Mal15</strain>
    </source>
</reference>
<evidence type="ECO:0000313" key="16">
    <source>
        <dbReference type="EMBL" id="QEF99020.1"/>
    </source>
</evidence>
<evidence type="ECO:0000256" key="2">
    <source>
        <dbReference type="ARBA" id="ARBA00022555"/>
    </source>
</evidence>
<evidence type="ECO:0000256" key="10">
    <source>
        <dbReference type="ARBA" id="ARBA00048802"/>
    </source>
</evidence>
<comment type="similarity">
    <text evidence="11">Belongs to the dus family.</text>
</comment>
<evidence type="ECO:0000313" key="17">
    <source>
        <dbReference type="Proteomes" id="UP000321353"/>
    </source>
</evidence>
<keyword evidence="2" id="KW-0820">tRNA-binding</keyword>
<dbReference type="PIRSF" id="PIRSF006621">
    <property type="entry name" value="Dus"/>
    <property type="match status" value="1"/>
</dbReference>
<keyword evidence="17" id="KW-1185">Reference proteome</keyword>
<keyword evidence="8 11" id="KW-0560">Oxidoreductase</keyword>
<proteinExistence type="inferred from homology"/>
<evidence type="ECO:0000256" key="4">
    <source>
        <dbReference type="ARBA" id="ARBA00022643"/>
    </source>
</evidence>
<dbReference type="GO" id="GO:0017150">
    <property type="term" value="F:tRNA dihydrouridine synthase activity"/>
    <property type="evidence" value="ECO:0007669"/>
    <property type="project" value="InterPro"/>
</dbReference>
<feature type="active site" description="Proton donor" evidence="12">
    <location>
        <position position="139"/>
    </location>
</feature>
<dbReference type="RefSeq" id="WP_147868484.1">
    <property type="nucleotide sequence ID" value="NZ_CP036264.1"/>
</dbReference>
<dbReference type="Proteomes" id="UP000321353">
    <property type="component" value="Chromosome"/>
</dbReference>
<feature type="region of interest" description="Disordered" evidence="14">
    <location>
        <begin position="1"/>
        <end position="28"/>
    </location>
</feature>
<keyword evidence="7" id="KW-0694">RNA-binding</keyword>
<dbReference type="Gene3D" id="3.20.20.70">
    <property type="entry name" value="Aldolase class I"/>
    <property type="match status" value="1"/>
</dbReference>